<dbReference type="Pfam" id="PF01810">
    <property type="entry name" value="LysE"/>
    <property type="match status" value="1"/>
</dbReference>
<keyword evidence="5 6" id="KW-0472">Membrane</keyword>
<gene>
    <name evidence="7" type="ORF">RM531_00910</name>
</gene>
<dbReference type="Proteomes" id="UP001259982">
    <property type="component" value="Unassembled WGS sequence"/>
</dbReference>
<dbReference type="RefSeq" id="WP_311656586.1">
    <property type="nucleotide sequence ID" value="NZ_JAVRHY010000001.1"/>
</dbReference>
<dbReference type="EMBL" id="JAVRHY010000001">
    <property type="protein sequence ID" value="MDT0617024.1"/>
    <property type="molecule type" value="Genomic_DNA"/>
</dbReference>
<keyword evidence="8" id="KW-1185">Reference proteome</keyword>
<feature type="transmembrane region" description="Helical" evidence="6">
    <location>
        <begin position="109"/>
        <end position="132"/>
    </location>
</feature>
<proteinExistence type="predicted"/>
<dbReference type="PANTHER" id="PTHR30086">
    <property type="entry name" value="ARGININE EXPORTER PROTEIN ARGO"/>
    <property type="match status" value="1"/>
</dbReference>
<evidence type="ECO:0000256" key="5">
    <source>
        <dbReference type="ARBA" id="ARBA00023136"/>
    </source>
</evidence>
<evidence type="ECO:0000256" key="4">
    <source>
        <dbReference type="ARBA" id="ARBA00022989"/>
    </source>
</evidence>
<evidence type="ECO:0000256" key="3">
    <source>
        <dbReference type="ARBA" id="ARBA00022692"/>
    </source>
</evidence>
<comment type="subcellular location">
    <subcellularLocation>
        <location evidence="1">Cell membrane</location>
        <topology evidence="1">Multi-pass membrane protein</topology>
    </subcellularLocation>
</comment>
<accession>A0ABU3B469</accession>
<evidence type="ECO:0000313" key="8">
    <source>
        <dbReference type="Proteomes" id="UP001259982"/>
    </source>
</evidence>
<feature type="transmembrane region" description="Helical" evidence="6">
    <location>
        <begin position="76"/>
        <end position="94"/>
    </location>
</feature>
<evidence type="ECO:0000256" key="6">
    <source>
        <dbReference type="SAM" id="Phobius"/>
    </source>
</evidence>
<evidence type="ECO:0000256" key="2">
    <source>
        <dbReference type="ARBA" id="ARBA00022475"/>
    </source>
</evidence>
<evidence type="ECO:0000313" key="7">
    <source>
        <dbReference type="EMBL" id="MDT0617024.1"/>
    </source>
</evidence>
<reference evidence="7 8" key="1">
    <citation type="submission" date="2023-09" db="EMBL/GenBank/DDBJ databases">
        <authorList>
            <person name="Rey-Velasco X."/>
        </authorList>
    </citation>
    <scope>NUCLEOTIDE SEQUENCE [LARGE SCALE GENOMIC DNA]</scope>
    <source>
        <strain evidence="7 8">P385</strain>
    </source>
</reference>
<feature type="transmembrane region" description="Helical" evidence="6">
    <location>
        <begin position="144"/>
        <end position="165"/>
    </location>
</feature>
<name>A0ABU3B469_9GAMM</name>
<sequence length="203" mass="20470">MTLDAAGAATLVLTMALLSVVPGPADAAILARSISLGWRHGMVMVLGIVAADAVLIAVALGGLAMVADAHAGLFTLIRYGCGAVLVVMGIRAWLASPSTSAGRDGGARLAGFGTGFLLTLTDPTALVFYFGLMPAVLSVDQAGVADGLLVLALATGVILAVKSVYVLAAERARRWLSAPHARVTLNRLAALLLVGLGVFVVAG</sequence>
<dbReference type="InterPro" id="IPR001123">
    <property type="entry name" value="LeuE-type"/>
</dbReference>
<dbReference type="PANTHER" id="PTHR30086:SF20">
    <property type="entry name" value="ARGININE EXPORTER PROTEIN ARGO-RELATED"/>
    <property type="match status" value="1"/>
</dbReference>
<keyword evidence="4 6" id="KW-1133">Transmembrane helix</keyword>
<protein>
    <submittedName>
        <fullName evidence="7">LysE family transporter</fullName>
    </submittedName>
</protein>
<feature type="transmembrane region" description="Helical" evidence="6">
    <location>
        <begin position="43"/>
        <end position="64"/>
    </location>
</feature>
<keyword evidence="2" id="KW-1003">Cell membrane</keyword>
<keyword evidence="3 6" id="KW-0812">Transmembrane</keyword>
<organism evidence="7 8">
    <name type="scientific">Spectribacter acetivorans</name>
    <dbReference type="NCBI Taxonomy" id="3075603"/>
    <lineage>
        <taxon>Bacteria</taxon>
        <taxon>Pseudomonadati</taxon>
        <taxon>Pseudomonadota</taxon>
        <taxon>Gammaproteobacteria</taxon>
        <taxon>Salinisphaerales</taxon>
        <taxon>Salinisphaeraceae</taxon>
        <taxon>Spectribacter</taxon>
    </lineage>
</organism>
<comment type="caution">
    <text evidence="7">The sequence shown here is derived from an EMBL/GenBank/DDBJ whole genome shotgun (WGS) entry which is preliminary data.</text>
</comment>
<evidence type="ECO:0000256" key="1">
    <source>
        <dbReference type="ARBA" id="ARBA00004651"/>
    </source>
</evidence>
<feature type="transmembrane region" description="Helical" evidence="6">
    <location>
        <begin position="185"/>
        <end position="202"/>
    </location>
</feature>